<evidence type="ECO:0000256" key="1">
    <source>
        <dbReference type="SAM" id="MobiDB-lite"/>
    </source>
</evidence>
<feature type="region of interest" description="Disordered" evidence="1">
    <location>
        <begin position="1"/>
        <end position="53"/>
    </location>
</feature>
<comment type="caution">
    <text evidence="2">The sequence shown here is derived from an EMBL/GenBank/DDBJ whole genome shotgun (WGS) entry which is preliminary data.</text>
</comment>
<dbReference type="AlphaFoldDB" id="A0AAE0DIU7"/>
<protein>
    <submittedName>
        <fullName evidence="2">Uncharacterized protein</fullName>
    </submittedName>
</protein>
<evidence type="ECO:0000313" key="3">
    <source>
        <dbReference type="Proteomes" id="UP001276659"/>
    </source>
</evidence>
<evidence type="ECO:0000313" key="2">
    <source>
        <dbReference type="EMBL" id="KAK3171792.1"/>
    </source>
</evidence>
<keyword evidence="3" id="KW-1185">Reference proteome</keyword>
<dbReference type="EMBL" id="JASNWA010000008">
    <property type="protein sequence ID" value="KAK3171792.1"/>
    <property type="molecule type" value="Genomic_DNA"/>
</dbReference>
<dbReference type="Proteomes" id="UP001276659">
    <property type="component" value="Unassembled WGS sequence"/>
</dbReference>
<reference evidence="2" key="1">
    <citation type="submission" date="2022-11" db="EMBL/GenBank/DDBJ databases">
        <title>Chromosomal genome sequence assembly and mating type (MAT) locus characterization of the leprose asexual lichenized fungus Lepraria neglecta (Nyl.) Erichsen.</title>
        <authorList>
            <person name="Allen J.L."/>
            <person name="Pfeffer B."/>
        </authorList>
    </citation>
    <scope>NUCLEOTIDE SEQUENCE</scope>
    <source>
        <strain evidence="2">Allen 5258</strain>
    </source>
</reference>
<gene>
    <name evidence="2" type="ORF">OEA41_003876</name>
</gene>
<organism evidence="2 3">
    <name type="scientific">Lepraria neglecta</name>
    <dbReference type="NCBI Taxonomy" id="209136"/>
    <lineage>
        <taxon>Eukaryota</taxon>
        <taxon>Fungi</taxon>
        <taxon>Dikarya</taxon>
        <taxon>Ascomycota</taxon>
        <taxon>Pezizomycotina</taxon>
        <taxon>Lecanoromycetes</taxon>
        <taxon>OSLEUM clade</taxon>
        <taxon>Lecanoromycetidae</taxon>
        <taxon>Lecanorales</taxon>
        <taxon>Lecanorineae</taxon>
        <taxon>Stereocaulaceae</taxon>
        <taxon>Lepraria</taxon>
    </lineage>
</organism>
<proteinExistence type="predicted"/>
<name>A0AAE0DIU7_9LECA</name>
<accession>A0AAE0DIU7</accession>
<sequence>MYPSPPKTREPSLESPNSAVLGLAGDRSDDAGPANAGPANAQHATTQYATTQRQSAKFRSLNFQPAICQPANDHFADFKSANSQPYNVRFEPAKVQAVEAAGRPRVSMQSVKQRLIHEVPANAKTAAWLSVKSNNIEPNNAELNNTESDPNIRAVSDVDNVSDAGVVSGTGVEMYKGSDNE</sequence>
<feature type="compositionally biased region" description="Low complexity" evidence="1">
    <location>
        <begin position="31"/>
        <end position="53"/>
    </location>
</feature>